<proteinExistence type="predicted"/>
<reference evidence="2" key="1">
    <citation type="submission" date="2023-03" db="EMBL/GenBank/DDBJ databases">
        <title>Massive genome expansion in bonnet fungi (Mycena s.s.) driven by repeated elements and novel gene families across ecological guilds.</title>
        <authorList>
            <consortium name="Lawrence Berkeley National Laboratory"/>
            <person name="Harder C.B."/>
            <person name="Miyauchi S."/>
            <person name="Viragh M."/>
            <person name="Kuo A."/>
            <person name="Thoen E."/>
            <person name="Andreopoulos B."/>
            <person name="Lu D."/>
            <person name="Skrede I."/>
            <person name="Drula E."/>
            <person name="Henrissat B."/>
            <person name="Morin E."/>
            <person name="Kohler A."/>
            <person name="Barry K."/>
            <person name="LaButti K."/>
            <person name="Morin E."/>
            <person name="Salamov A."/>
            <person name="Lipzen A."/>
            <person name="Mereny Z."/>
            <person name="Hegedus B."/>
            <person name="Baldrian P."/>
            <person name="Stursova M."/>
            <person name="Weitz H."/>
            <person name="Taylor A."/>
            <person name="Grigoriev I.V."/>
            <person name="Nagy L.G."/>
            <person name="Martin F."/>
            <person name="Kauserud H."/>
        </authorList>
    </citation>
    <scope>NUCLEOTIDE SEQUENCE</scope>
    <source>
        <strain evidence="2">CBHHK002</strain>
    </source>
</reference>
<accession>A0AAD6ZTW2</accession>
<keyword evidence="3" id="KW-1185">Reference proteome</keyword>
<evidence type="ECO:0000256" key="1">
    <source>
        <dbReference type="SAM" id="MobiDB-lite"/>
    </source>
</evidence>
<dbReference type="AlphaFoldDB" id="A0AAD6ZTW2"/>
<evidence type="ECO:0000313" key="2">
    <source>
        <dbReference type="EMBL" id="KAJ7339252.1"/>
    </source>
</evidence>
<protein>
    <submittedName>
        <fullName evidence="2">Uncharacterized protein</fullName>
    </submittedName>
</protein>
<name>A0AAD6ZTW2_9AGAR</name>
<feature type="region of interest" description="Disordered" evidence="1">
    <location>
        <begin position="1"/>
        <end position="66"/>
    </location>
</feature>
<comment type="caution">
    <text evidence="2">The sequence shown here is derived from an EMBL/GenBank/DDBJ whole genome shotgun (WGS) entry which is preliminary data.</text>
</comment>
<dbReference type="Proteomes" id="UP001218218">
    <property type="component" value="Unassembled WGS sequence"/>
</dbReference>
<feature type="compositionally biased region" description="Pro residues" evidence="1">
    <location>
        <begin position="31"/>
        <end position="55"/>
    </location>
</feature>
<organism evidence="2 3">
    <name type="scientific">Mycena albidolilacea</name>
    <dbReference type="NCBI Taxonomy" id="1033008"/>
    <lineage>
        <taxon>Eukaryota</taxon>
        <taxon>Fungi</taxon>
        <taxon>Dikarya</taxon>
        <taxon>Basidiomycota</taxon>
        <taxon>Agaricomycotina</taxon>
        <taxon>Agaricomycetes</taxon>
        <taxon>Agaricomycetidae</taxon>
        <taxon>Agaricales</taxon>
        <taxon>Marasmiineae</taxon>
        <taxon>Mycenaceae</taxon>
        <taxon>Mycena</taxon>
    </lineage>
</organism>
<dbReference type="EMBL" id="JARIHO010000028">
    <property type="protein sequence ID" value="KAJ7339252.1"/>
    <property type="molecule type" value="Genomic_DNA"/>
</dbReference>
<sequence length="159" mass="16977">MLDTTTPIRDVNVSASEPPLSSALKSRPTSTPSPPSPTPAPSPTTSPSPSRPSPRAPHRAPLTLPPSSTTTSYICSLASILSFSGPPLLLAVVKARYEYDVIDMAPHFFRFQPLTACGTTSVAPNYQRSMTSHHWPGSWASHTLYEPNTPPLSIVVLAC</sequence>
<gene>
    <name evidence="2" type="ORF">DFH08DRAFT_251364</name>
</gene>
<evidence type="ECO:0000313" key="3">
    <source>
        <dbReference type="Proteomes" id="UP001218218"/>
    </source>
</evidence>